<dbReference type="InterPro" id="IPR007817">
    <property type="entry name" value="Isocyanide_synthase_DIT1"/>
</dbReference>
<dbReference type="EMBL" id="PKJS01000030">
    <property type="protein sequence ID" value="PKZ67688.1"/>
    <property type="molecule type" value="Genomic_DNA"/>
</dbReference>
<comment type="caution">
    <text evidence="1">The sequence shown here is derived from an EMBL/GenBank/DDBJ whole genome shotgun (WGS) entry which is preliminary data.</text>
</comment>
<evidence type="ECO:0000313" key="2">
    <source>
        <dbReference type="Proteomes" id="UP000234914"/>
    </source>
</evidence>
<evidence type="ECO:0000313" key="1">
    <source>
        <dbReference type="EMBL" id="PKZ67688.1"/>
    </source>
</evidence>
<protein>
    <recommendedName>
        <fullName evidence="3">Pyoverdine/dityrosine biosynthesis protein</fullName>
    </recommendedName>
</protein>
<gene>
    <name evidence="1" type="ORF">CYJ96_12445</name>
</gene>
<evidence type="ECO:0008006" key="3">
    <source>
        <dbReference type="Google" id="ProtNLM"/>
    </source>
</evidence>
<proteinExistence type="predicted"/>
<dbReference type="Proteomes" id="UP000234914">
    <property type="component" value="Unassembled WGS sequence"/>
</dbReference>
<accession>A0A2I1REY8</accession>
<name>A0A2I1REY8_FAUOS</name>
<dbReference type="Pfam" id="PF05141">
    <property type="entry name" value="DIT1_PvcA"/>
    <property type="match status" value="1"/>
</dbReference>
<dbReference type="AlphaFoldDB" id="A0A2I1REY8"/>
<reference evidence="1 2" key="1">
    <citation type="submission" date="2017-12" db="EMBL/GenBank/DDBJ databases">
        <title>Phylogenetic diversity of female urinary microbiome.</title>
        <authorList>
            <person name="Thomas-White K."/>
            <person name="Wolfe A.J."/>
        </authorList>
    </citation>
    <scope>NUCLEOTIDE SEQUENCE [LARGE SCALE GENOMIC DNA]</scope>
    <source>
        <strain evidence="1 2">UMB0416</strain>
    </source>
</reference>
<organism evidence="1 2">
    <name type="scientific">Faucicola osloensis</name>
    <name type="common">Moraxella osloensis</name>
    <dbReference type="NCBI Taxonomy" id="34062"/>
    <lineage>
        <taxon>Bacteria</taxon>
        <taxon>Pseudomonadati</taxon>
        <taxon>Pseudomonadota</taxon>
        <taxon>Gammaproteobacteria</taxon>
        <taxon>Moraxellales</taxon>
        <taxon>Moraxellaceae</taxon>
        <taxon>Faucicola</taxon>
    </lineage>
</organism>
<sequence>MLYFIKSMIKATWMSNNILTIESLLADSVPTSNYEWADEFPNLSLKIPNTNFEGDRTSLLKECSIYNDFDIEKFYNSYKNHSETQLIIEFLNHHAFQFNSRRRFRESKRIQNIIDQVIKQSASLNIVIPIFCVIGNRAKRIEPTTLTFAEECSLHSLQNISSLFSKVTNIELRFQIIADSNFYVRPLGSDPVISSKYLDDLKKYLIDENLENLYIYDMCDMAKHDIKKFEDSYMEMYEKLSLDSSYGLDNAEHKAWVSAMAGTITTRDIIAPYNEIVKTFRDNDFSSKFGKEVLRRTERAFIDYRSLKYAMSKMSWEEKYFPNSIRATIHQKQQDILGLRIYPEYKKTSKLLPYHGVAVLKKVDEKYCMLIQPEINIASQIGCKRYINNYAFSDFYLDL</sequence>